<accession>A0A0D2M9W2</accession>
<dbReference type="GeneID" id="25727346"/>
<dbReference type="KEGG" id="mng:MNEG_10207"/>
<dbReference type="InterPro" id="IPR038192">
    <property type="entry name" value="CSTF_C_sf"/>
</dbReference>
<dbReference type="Gene3D" id="1.10.20.70">
    <property type="entry name" value="Transcription termination and cleavage factor, C-terminal domain"/>
    <property type="match status" value="1"/>
</dbReference>
<feature type="compositionally biased region" description="Gly residues" evidence="4">
    <location>
        <begin position="93"/>
        <end position="105"/>
    </location>
</feature>
<evidence type="ECO:0000256" key="4">
    <source>
        <dbReference type="SAM" id="MobiDB-lite"/>
    </source>
</evidence>
<dbReference type="Pfam" id="PF14327">
    <property type="entry name" value="CSTF2_hinge"/>
    <property type="match status" value="1"/>
</dbReference>
<evidence type="ECO:0000313" key="6">
    <source>
        <dbReference type="EMBL" id="KIY97756.1"/>
    </source>
</evidence>
<proteinExistence type="predicted"/>
<dbReference type="GO" id="GO:0005847">
    <property type="term" value="C:mRNA cleavage and polyadenylation specificity factor complex"/>
    <property type="evidence" value="ECO:0007669"/>
    <property type="project" value="TreeGrafter"/>
</dbReference>
<dbReference type="InterPro" id="IPR026896">
    <property type="entry name" value="CSTF_C"/>
</dbReference>
<dbReference type="InterPro" id="IPR035979">
    <property type="entry name" value="RBD_domain_sf"/>
</dbReference>
<evidence type="ECO:0000259" key="5">
    <source>
        <dbReference type="PROSITE" id="PS50102"/>
    </source>
</evidence>
<dbReference type="PROSITE" id="PS50102">
    <property type="entry name" value="RRM"/>
    <property type="match status" value="1"/>
</dbReference>
<dbReference type="InterPro" id="IPR025742">
    <property type="entry name" value="CSTF2_hinge"/>
</dbReference>
<organism evidence="6 7">
    <name type="scientific">Monoraphidium neglectum</name>
    <dbReference type="NCBI Taxonomy" id="145388"/>
    <lineage>
        <taxon>Eukaryota</taxon>
        <taxon>Viridiplantae</taxon>
        <taxon>Chlorophyta</taxon>
        <taxon>core chlorophytes</taxon>
        <taxon>Chlorophyceae</taxon>
        <taxon>CS clade</taxon>
        <taxon>Sphaeropleales</taxon>
        <taxon>Selenastraceae</taxon>
        <taxon>Monoraphidium</taxon>
    </lineage>
</organism>
<feature type="compositionally biased region" description="Gly residues" evidence="4">
    <location>
        <begin position="281"/>
        <end position="297"/>
    </location>
</feature>
<dbReference type="PANTHER" id="PTHR45735">
    <property type="entry name" value="CLEAVAGE STIMULATION FACTOR SUBUNIT 2"/>
    <property type="match status" value="1"/>
</dbReference>
<feature type="compositionally biased region" description="Pro residues" evidence="4">
    <location>
        <begin position="244"/>
        <end position="254"/>
    </location>
</feature>
<dbReference type="GO" id="GO:0031124">
    <property type="term" value="P:mRNA 3'-end processing"/>
    <property type="evidence" value="ECO:0007669"/>
    <property type="project" value="InterPro"/>
</dbReference>
<dbReference type="SUPFAM" id="SSF54928">
    <property type="entry name" value="RNA-binding domain, RBD"/>
    <property type="match status" value="1"/>
</dbReference>
<dbReference type="SMART" id="SM00360">
    <property type="entry name" value="RRM"/>
    <property type="match status" value="1"/>
</dbReference>
<feature type="region of interest" description="Disordered" evidence="4">
    <location>
        <begin position="336"/>
        <end position="361"/>
    </location>
</feature>
<evidence type="ECO:0000256" key="1">
    <source>
        <dbReference type="ARBA" id="ARBA00004123"/>
    </source>
</evidence>
<evidence type="ECO:0000313" key="7">
    <source>
        <dbReference type="Proteomes" id="UP000054498"/>
    </source>
</evidence>
<dbReference type="RefSeq" id="XP_013896776.1">
    <property type="nucleotide sequence ID" value="XM_014041322.1"/>
</dbReference>
<dbReference type="Pfam" id="PF14304">
    <property type="entry name" value="CSTF_C"/>
    <property type="match status" value="1"/>
</dbReference>
<comment type="subcellular location">
    <subcellularLocation>
        <location evidence="1">Nucleus</location>
    </subcellularLocation>
</comment>
<dbReference type="AlphaFoldDB" id="A0A0D2M9W2"/>
<feature type="region of interest" description="Disordered" evidence="4">
    <location>
        <begin position="88"/>
        <end position="121"/>
    </location>
</feature>
<dbReference type="STRING" id="145388.A0A0D2M9W2"/>
<dbReference type="GO" id="GO:0003729">
    <property type="term" value="F:mRNA binding"/>
    <property type="evidence" value="ECO:0007669"/>
    <property type="project" value="TreeGrafter"/>
</dbReference>
<protein>
    <submittedName>
        <fullName evidence="6">Cleavage stimulation factor subunit</fullName>
    </submittedName>
</protein>
<dbReference type="InterPro" id="IPR012677">
    <property type="entry name" value="Nucleotide-bd_a/b_plait_sf"/>
</dbReference>
<sequence>MDISIGHPGEATMGNLPFDATEQQLQEILTTAGPIKNFRLVADRETGRPKGFGFCEFFDVATAESAHRNLNGYELGGRTMRIDFAEDFQTRRPGGGGGPGGGGDGRPPVAPQGPPSVVATAPAGLPAVPCAPPQPIGMPAAAMSSQQVRALLNGSASSDPEVQEQLNAAFASMSRPQLYEIMREMKALIAQDRAGAIQYFAERPGLTKALFQGQILLGMVKAPSVPPPQEPQPYGGQPQQFAPGPGPGPAPVPIGVPQAPFPDGGPMQMPGAAMPVSAAGGPIGLQHPGGGMMGPGGQPMQVVQLQGGQPVPVVQLQPHMVIDHGLPPQQVVTLAPPQQQQLQQPPPPPAPAAPAAATADPQTAALLRQVASMTDEQINQLQPEHKAQVLYVKEQIRLGVVSVPGL</sequence>
<gene>
    <name evidence="6" type="ORF">MNEG_10207</name>
</gene>
<dbReference type="CDD" id="cd12398">
    <property type="entry name" value="RRM_CSTF2_RNA15_like"/>
    <property type="match status" value="1"/>
</dbReference>
<evidence type="ECO:0000256" key="2">
    <source>
        <dbReference type="ARBA" id="ARBA00023242"/>
    </source>
</evidence>
<dbReference type="EMBL" id="KK102442">
    <property type="protein sequence ID" value="KIY97756.1"/>
    <property type="molecule type" value="Genomic_DNA"/>
</dbReference>
<reference evidence="6 7" key="1">
    <citation type="journal article" date="2013" name="BMC Genomics">
        <title>Reconstruction of the lipid metabolism for the microalga Monoraphidium neglectum from its genome sequence reveals characteristics suitable for biofuel production.</title>
        <authorList>
            <person name="Bogen C."/>
            <person name="Al-Dilaimi A."/>
            <person name="Albersmeier A."/>
            <person name="Wichmann J."/>
            <person name="Grundmann M."/>
            <person name="Rupp O."/>
            <person name="Lauersen K.J."/>
            <person name="Blifernez-Klassen O."/>
            <person name="Kalinowski J."/>
            <person name="Goesmann A."/>
            <person name="Mussgnug J.H."/>
            <person name="Kruse O."/>
        </authorList>
    </citation>
    <scope>NUCLEOTIDE SEQUENCE [LARGE SCALE GENOMIC DNA]</scope>
    <source>
        <strain evidence="6 7">SAG 48.87</strain>
    </source>
</reference>
<feature type="domain" description="RRM" evidence="5">
    <location>
        <begin position="9"/>
        <end position="87"/>
    </location>
</feature>
<dbReference type="Gene3D" id="3.30.70.330">
    <property type="match status" value="1"/>
</dbReference>
<feature type="compositionally biased region" description="Low complexity" evidence="4">
    <location>
        <begin position="232"/>
        <end position="243"/>
    </location>
</feature>
<dbReference type="InterPro" id="IPR000504">
    <property type="entry name" value="RRM_dom"/>
</dbReference>
<keyword evidence="7" id="KW-1185">Reference proteome</keyword>
<name>A0A0D2M9W2_9CHLO</name>
<dbReference type="Proteomes" id="UP000054498">
    <property type="component" value="Unassembled WGS sequence"/>
</dbReference>
<dbReference type="OrthoDB" id="272703at2759"/>
<keyword evidence="2" id="KW-0539">Nucleus</keyword>
<dbReference type="Pfam" id="PF00076">
    <property type="entry name" value="RRM_1"/>
    <property type="match status" value="1"/>
</dbReference>
<dbReference type="PANTHER" id="PTHR45735:SF2">
    <property type="entry name" value="CLEAVAGE STIMULATION FACTOR SUBUNIT 2"/>
    <property type="match status" value="1"/>
</dbReference>
<keyword evidence="3" id="KW-0694">RNA-binding</keyword>
<evidence type="ECO:0000256" key="3">
    <source>
        <dbReference type="PROSITE-ProRule" id="PRU00176"/>
    </source>
</evidence>
<feature type="region of interest" description="Disordered" evidence="4">
    <location>
        <begin position="222"/>
        <end position="297"/>
    </location>
</feature>